<organism evidence="2 3">
    <name type="scientific">Timema podura</name>
    <name type="common">Walking stick</name>
    <dbReference type="NCBI Taxonomy" id="61482"/>
    <lineage>
        <taxon>Eukaryota</taxon>
        <taxon>Metazoa</taxon>
        <taxon>Ecdysozoa</taxon>
        <taxon>Arthropoda</taxon>
        <taxon>Hexapoda</taxon>
        <taxon>Insecta</taxon>
        <taxon>Pterygota</taxon>
        <taxon>Neoptera</taxon>
        <taxon>Polyneoptera</taxon>
        <taxon>Phasmatodea</taxon>
        <taxon>Timematodea</taxon>
        <taxon>Timematoidea</taxon>
        <taxon>Timematidae</taxon>
        <taxon>Timema</taxon>
    </lineage>
</organism>
<proteinExistence type="predicted"/>
<evidence type="ECO:0000313" key="3">
    <source>
        <dbReference type="Proteomes" id="UP001153148"/>
    </source>
</evidence>
<evidence type="ECO:0000256" key="1">
    <source>
        <dbReference type="SAM" id="MobiDB-lite"/>
    </source>
</evidence>
<name>A0ABN7PVV3_TIMPD</name>
<comment type="caution">
    <text evidence="2">The sequence shown here is derived from an EMBL/GenBank/DDBJ whole genome shotgun (WGS) entry which is preliminary data.</text>
</comment>
<reference evidence="2" key="1">
    <citation type="submission" date="2021-03" db="EMBL/GenBank/DDBJ databases">
        <authorList>
            <person name="Tran Van P."/>
        </authorList>
    </citation>
    <scope>NUCLEOTIDE SEQUENCE</scope>
</reference>
<dbReference type="Proteomes" id="UP001153148">
    <property type="component" value="Unassembled WGS sequence"/>
</dbReference>
<sequence>SEVKEGFGNQIHLCRDRGLNPRPLVQKSDTLPLDRQVT</sequence>
<feature type="region of interest" description="Disordered" evidence="1">
    <location>
        <begin position="14"/>
        <end position="38"/>
    </location>
</feature>
<accession>A0ABN7PVV3</accession>
<protein>
    <submittedName>
        <fullName evidence="2">Uncharacterized protein</fullName>
    </submittedName>
</protein>
<dbReference type="EMBL" id="CAJPIN010155404">
    <property type="protein sequence ID" value="CAG2069586.1"/>
    <property type="molecule type" value="Genomic_DNA"/>
</dbReference>
<evidence type="ECO:0000313" key="2">
    <source>
        <dbReference type="EMBL" id="CAG2069586.1"/>
    </source>
</evidence>
<feature type="non-terminal residue" evidence="2">
    <location>
        <position position="1"/>
    </location>
</feature>
<keyword evidence="3" id="KW-1185">Reference proteome</keyword>
<gene>
    <name evidence="2" type="ORF">TPAB3V08_LOCUS16528</name>
</gene>